<feature type="repeat" description="PPR" evidence="2">
    <location>
        <begin position="383"/>
        <end position="417"/>
    </location>
</feature>
<feature type="repeat" description="PPR" evidence="2">
    <location>
        <begin position="689"/>
        <end position="723"/>
    </location>
</feature>
<dbReference type="PANTHER" id="PTHR47926">
    <property type="entry name" value="PENTATRICOPEPTIDE REPEAT-CONTAINING PROTEIN"/>
    <property type="match status" value="1"/>
</dbReference>
<keyword evidence="1" id="KW-0677">Repeat</keyword>
<evidence type="ECO:0000313" key="4">
    <source>
        <dbReference type="Proteomes" id="UP000886520"/>
    </source>
</evidence>
<proteinExistence type="predicted"/>
<comment type="caution">
    <text evidence="3">The sequence shown here is derived from an EMBL/GenBank/DDBJ whole genome shotgun (WGS) entry which is preliminary data.</text>
</comment>
<dbReference type="GO" id="GO:0003723">
    <property type="term" value="F:RNA binding"/>
    <property type="evidence" value="ECO:0007669"/>
    <property type="project" value="InterPro"/>
</dbReference>
<dbReference type="GO" id="GO:0048731">
    <property type="term" value="P:system development"/>
    <property type="evidence" value="ECO:0007669"/>
    <property type="project" value="UniProtKB-ARBA"/>
</dbReference>
<accession>A0A9D4ZH53</accession>
<evidence type="ECO:0000256" key="1">
    <source>
        <dbReference type="ARBA" id="ARBA00022737"/>
    </source>
</evidence>
<dbReference type="FunFam" id="1.25.40.10:FF:000381">
    <property type="entry name" value="Pentatricopeptide repeat-containing protein"/>
    <property type="match status" value="2"/>
</dbReference>
<dbReference type="EMBL" id="JABFUD020000012">
    <property type="protein sequence ID" value="KAI5072970.1"/>
    <property type="molecule type" value="Genomic_DNA"/>
</dbReference>
<feature type="repeat" description="PPR" evidence="2">
    <location>
        <begin position="281"/>
        <end position="315"/>
    </location>
</feature>
<evidence type="ECO:0008006" key="5">
    <source>
        <dbReference type="Google" id="ProtNLM"/>
    </source>
</evidence>
<dbReference type="PROSITE" id="PS51375">
    <property type="entry name" value="PPR"/>
    <property type="match status" value="10"/>
</dbReference>
<dbReference type="FunFam" id="1.25.40.10:FF:000158">
    <property type="entry name" value="pentatricopeptide repeat-containing protein At2g33680"/>
    <property type="match status" value="1"/>
</dbReference>
<protein>
    <recommendedName>
        <fullName evidence="5">Pentatricopeptide repeat-containing protein</fullName>
    </recommendedName>
</protein>
<dbReference type="Pfam" id="PF13041">
    <property type="entry name" value="PPR_2"/>
    <property type="match status" value="9"/>
</dbReference>
<gene>
    <name evidence="3" type="ORF">GOP47_0013076</name>
</gene>
<feature type="repeat" description="PPR" evidence="2">
    <location>
        <begin position="995"/>
        <end position="1029"/>
    </location>
</feature>
<feature type="repeat" description="PPR" evidence="2">
    <location>
        <begin position="485"/>
        <end position="519"/>
    </location>
</feature>
<feature type="repeat" description="PPR" evidence="2">
    <location>
        <begin position="893"/>
        <end position="927"/>
    </location>
</feature>
<evidence type="ECO:0000256" key="2">
    <source>
        <dbReference type="PROSITE-ProRule" id="PRU00708"/>
    </source>
</evidence>
<feature type="repeat" description="PPR" evidence="2">
    <location>
        <begin position="791"/>
        <end position="825"/>
    </location>
</feature>
<dbReference type="InterPro" id="IPR011990">
    <property type="entry name" value="TPR-like_helical_dom_sf"/>
</dbReference>
<name>A0A9D4ZH53_ADICA</name>
<dbReference type="GO" id="GO:0009451">
    <property type="term" value="P:RNA modification"/>
    <property type="evidence" value="ECO:0007669"/>
    <property type="project" value="InterPro"/>
</dbReference>
<dbReference type="AlphaFoldDB" id="A0A9D4ZH53"/>
<dbReference type="FunFam" id="1.25.40.10:FF:000285">
    <property type="entry name" value="Pentatricopeptide repeat-containing protein, chloroplastic"/>
    <property type="match status" value="3"/>
</dbReference>
<sequence>MQRSGSLPPCGHTYVAQLKACAKFQDIEGALYLHAEVAALGLLESNPFVGSTLVDLYVKCGALSKAIQIFSKLSIRDVVSWTAIISGYAEHGYGEQVFDCFVQMQMEGIHPNCVTFVCCLKACGCIQDPKFGQQIHIEIDRQGLTEINPILGNSLIDMYMKCGLLSIAKEVFDRLLVKDVVSWTMLITGYAEQGYSEETLELYKQMKHEGLPSDRVMLVCCLKAFGNIGALDKGCELHAEIESKGLLGRDITVGNVLVDMYAKCGLLLKAQKVFDMLPVRNAVSWNVMMAGYGKCGNGQEALDCLVLMELEGVPSNALTLMYSLKACGEVCDLDRCQEIHSVIEKKGFLKGESPLGSTLVDVYAKCDCLTSAQSVFDKLPTRDVFSWTALIAGYAEQGHGERALMLFEKMQLESLSPTAVTYVCAMKVCGSLGAINKGKHLHMDIVLRGQLEQELAIGNALVDMYAKCSCLAMAQHVFNKLPSQNVVSWAALVSGYIDNGYGKGALDCLEQMLNEGVSHNIVTYTYCLQACGMTRDIWKGFEVHSEVERQGLIERDSKIGNTIVDMYAKCGMLSKAQESFNRLRAPKVLSWNALIAGYYKHGASEEAFDCFESMRQKGVSPNATTYAYYLEACGNKGALYTGQEAHNEVEMRGLLDGDLLLASALVDMYAKCGQLAMAHQVFNKLRIVDVVTWTALIAGYVGHDYSREALTCFSQMELEGVLPNSLTLLWCMKACTKLRDIERGQLLHTEIERQALLEKNIVLGNVVLDFYVKCGSLAKAQEVFERLPARDAVSWTALLAGYVEQGHNEKAIMLFDKMQAMSVVPTAITFVCILKACGTLRDIGRGKQLHSEMERQKLLEINPAVGNSLVNMYAKCGWLVKAQQVFDLLPVHNAVSWTTLIAGYGEHGSADEALECFEQMQCNGISPNPATFVHILKACSRFGAKEKGYAIHSQIERHGLFESNVWVGNALINAYANFGWFAKAQNLLYRLPTHDVVSWNTLMAGYAQLGQSEKVFDCFGKMQEEQIKPDMVTFNVVLKACVCETLAHESQTYFETMSRDYGIIPTLEHYVYVIDVLGRAGQLDKAEALIQEVQSSHSFVWQTLLCASRNWGSLRLGKYAFRYSVSLDESAANHHWPMHSNSANSDWMHELDNKRRVWIDTWKKPSEYSVWAGSSLRSNTSIGRSTRTSFDSILESSFNLSMMGDESSLLSLPRYFSVNLGICFSVTLHN</sequence>
<feature type="repeat" description="PPR" evidence="2">
    <location>
        <begin position="587"/>
        <end position="621"/>
    </location>
</feature>
<dbReference type="Gene3D" id="1.25.40.10">
    <property type="entry name" value="Tetratricopeptide repeat domain"/>
    <property type="match status" value="9"/>
</dbReference>
<dbReference type="Pfam" id="PF01535">
    <property type="entry name" value="PPR"/>
    <property type="match status" value="7"/>
</dbReference>
<dbReference type="Proteomes" id="UP000886520">
    <property type="component" value="Chromosome 12"/>
</dbReference>
<feature type="repeat" description="PPR" evidence="2">
    <location>
        <begin position="179"/>
        <end position="213"/>
    </location>
</feature>
<dbReference type="FunFam" id="1.25.40.10:FF:000031">
    <property type="entry name" value="Pentatricopeptide repeat-containing protein mitochondrial"/>
    <property type="match status" value="1"/>
</dbReference>
<feature type="repeat" description="PPR" evidence="2">
    <location>
        <begin position="77"/>
        <end position="111"/>
    </location>
</feature>
<dbReference type="InterPro" id="IPR002885">
    <property type="entry name" value="PPR_rpt"/>
</dbReference>
<dbReference type="NCBIfam" id="TIGR00756">
    <property type="entry name" value="PPR"/>
    <property type="match status" value="9"/>
</dbReference>
<organism evidence="3 4">
    <name type="scientific">Adiantum capillus-veneris</name>
    <name type="common">Maidenhair fern</name>
    <dbReference type="NCBI Taxonomy" id="13818"/>
    <lineage>
        <taxon>Eukaryota</taxon>
        <taxon>Viridiplantae</taxon>
        <taxon>Streptophyta</taxon>
        <taxon>Embryophyta</taxon>
        <taxon>Tracheophyta</taxon>
        <taxon>Polypodiopsida</taxon>
        <taxon>Polypodiidae</taxon>
        <taxon>Polypodiales</taxon>
        <taxon>Pteridineae</taxon>
        <taxon>Pteridaceae</taxon>
        <taxon>Vittarioideae</taxon>
        <taxon>Adiantum</taxon>
    </lineage>
</organism>
<dbReference type="OrthoDB" id="10383176at2759"/>
<evidence type="ECO:0000313" key="3">
    <source>
        <dbReference type="EMBL" id="KAI5072970.1"/>
    </source>
</evidence>
<dbReference type="PANTHER" id="PTHR47926:SF382">
    <property type="entry name" value="PENTACOTRIPEPTIDE-REPEAT REGION OF PRORP DOMAIN-CONTAINING PROTEIN"/>
    <property type="match status" value="1"/>
</dbReference>
<reference evidence="3" key="1">
    <citation type="submission" date="2021-01" db="EMBL/GenBank/DDBJ databases">
        <title>Adiantum capillus-veneris genome.</title>
        <authorList>
            <person name="Fang Y."/>
            <person name="Liao Q."/>
        </authorList>
    </citation>
    <scope>NUCLEOTIDE SEQUENCE</scope>
    <source>
        <strain evidence="3">H3</strain>
        <tissue evidence="3">Leaf</tissue>
    </source>
</reference>
<dbReference type="InterPro" id="IPR046960">
    <property type="entry name" value="PPR_At4g14850-like_plant"/>
</dbReference>
<keyword evidence="4" id="KW-1185">Reference proteome</keyword>